<organism evidence="2">
    <name type="scientific">Anguilla anguilla</name>
    <name type="common">European freshwater eel</name>
    <name type="synonym">Muraena anguilla</name>
    <dbReference type="NCBI Taxonomy" id="7936"/>
    <lineage>
        <taxon>Eukaryota</taxon>
        <taxon>Metazoa</taxon>
        <taxon>Chordata</taxon>
        <taxon>Craniata</taxon>
        <taxon>Vertebrata</taxon>
        <taxon>Euteleostomi</taxon>
        <taxon>Actinopterygii</taxon>
        <taxon>Neopterygii</taxon>
        <taxon>Teleostei</taxon>
        <taxon>Anguilliformes</taxon>
        <taxon>Anguillidae</taxon>
        <taxon>Anguilla</taxon>
    </lineage>
</organism>
<evidence type="ECO:0000256" key="1">
    <source>
        <dbReference type="SAM" id="MobiDB-lite"/>
    </source>
</evidence>
<dbReference type="AlphaFoldDB" id="A0A0E9QVU2"/>
<feature type="region of interest" description="Disordered" evidence="1">
    <location>
        <begin position="1"/>
        <end position="24"/>
    </location>
</feature>
<name>A0A0E9QVU2_ANGAN</name>
<reference evidence="2" key="2">
    <citation type="journal article" date="2015" name="Fish Shellfish Immunol.">
        <title>Early steps in the European eel (Anguilla anguilla)-Vibrio vulnificus interaction in the gills: Role of the RtxA13 toxin.</title>
        <authorList>
            <person name="Callol A."/>
            <person name="Pajuelo D."/>
            <person name="Ebbesson L."/>
            <person name="Teles M."/>
            <person name="MacKenzie S."/>
            <person name="Amaro C."/>
        </authorList>
    </citation>
    <scope>NUCLEOTIDE SEQUENCE</scope>
</reference>
<reference evidence="2" key="1">
    <citation type="submission" date="2014-11" db="EMBL/GenBank/DDBJ databases">
        <authorList>
            <person name="Amaro Gonzalez C."/>
        </authorList>
    </citation>
    <scope>NUCLEOTIDE SEQUENCE</scope>
</reference>
<evidence type="ECO:0000313" key="2">
    <source>
        <dbReference type="EMBL" id="JAH20949.1"/>
    </source>
</evidence>
<dbReference type="EMBL" id="GBXM01087628">
    <property type="protein sequence ID" value="JAH20949.1"/>
    <property type="molecule type" value="Transcribed_RNA"/>
</dbReference>
<proteinExistence type="predicted"/>
<accession>A0A0E9QVU2</accession>
<protein>
    <submittedName>
        <fullName evidence="2">Uncharacterized protein</fullName>
    </submittedName>
</protein>
<sequence>MRSSGTQVAQQAFAGTRTGPSKNGDFYFFF</sequence>
<feature type="compositionally biased region" description="Polar residues" evidence="1">
    <location>
        <begin position="1"/>
        <end position="10"/>
    </location>
</feature>